<reference evidence="1" key="3">
    <citation type="submission" date="2016-10" db="EMBL/GenBank/DDBJ databases">
        <authorList>
            <person name="de Groot N.N."/>
        </authorList>
    </citation>
    <scope>NUCLEOTIDE SEQUENCE [LARGE SCALE GENOMIC DNA]</scope>
    <source>
        <strain evidence="1">CCBAU85039</strain>
    </source>
</reference>
<dbReference type="InterPro" id="IPR038293">
    <property type="entry name" value="ATPase_inh_sub_z_sf"/>
</dbReference>
<protein>
    <recommendedName>
        <fullName evidence="5">DUF1476 domain-containing protein</fullName>
    </recommendedName>
</protein>
<reference evidence="2 4" key="1">
    <citation type="submission" date="2016-10" db="EMBL/GenBank/DDBJ databases">
        <authorList>
            <person name="Varghese N."/>
            <person name="Submissions S."/>
        </authorList>
    </citation>
    <scope>NUCLEOTIDE SEQUENCE [LARGE SCALE GENOMIC DNA]</scope>
    <source>
        <strain evidence="2 4">CGMCC 1.7071</strain>
    </source>
</reference>
<dbReference type="EMBL" id="FOCV01000013">
    <property type="protein sequence ID" value="SEO21616.1"/>
    <property type="molecule type" value="Genomic_DNA"/>
</dbReference>
<organism evidence="1 3">
    <name type="scientific">Rhizobium tibeticum</name>
    <dbReference type="NCBI Taxonomy" id="501024"/>
    <lineage>
        <taxon>Bacteria</taxon>
        <taxon>Pseudomonadati</taxon>
        <taxon>Pseudomonadota</taxon>
        <taxon>Alphaproteobacteria</taxon>
        <taxon>Hyphomicrobiales</taxon>
        <taxon>Rhizobiaceae</taxon>
        <taxon>Rhizobium/Agrobacterium group</taxon>
        <taxon>Rhizobium</taxon>
    </lineage>
</organism>
<dbReference type="Gene3D" id="1.10.790.20">
    <property type="entry name" value="Domain of unknown function DUF1476"/>
    <property type="match status" value="1"/>
</dbReference>
<name>A0A1H8MWI1_9HYPH</name>
<dbReference type="Pfam" id="PF07345">
    <property type="entry name" value="ATPaseInh_sub_z"/>
    <property type="match status" value="1"/>
</dbReference>
<keyword evidence="4" id="KW-1185">Reference proteome</keyword>
<dbReference type="Proteomes" id="UP000198939">
    <property type="component" value="Unassembled WGS sequence"/>
</dbReference>
<dbReference type="RefSeq" id="WP_072378545.1">
    <property type="nucleotide sequence ID" value="NZ_FNXB01000027.1"/>
</dbReference>
<dbReference type="InterPro" id="IPR009945">
    <property type="entry name" value="ATPase_inh_sub_z"/>
</dbReference>
<gene>
    <name evidence="1" type="ORF">RTCCBAU85039_4416</name>
    <name evidence="2" type="ORF">SAMN05216228_101398</name>
</gene>
<dbReference type="STRING" id="501024.RTCCBAU85039_4416"/>
<proteinExistence type="predicted"/>
<evidence type="ECO:0000313" key="2">
    <source>
        <dbReference type="EMBL" id="SEO21616.1"/>
    </source>
</evidence>
<dbReference type="PIRSF" id="PIRSF031780">
    <property type="entry name" value="UCP031780"/>
    <property type="match status" value="1"/>
</dbReference>
<dbReference type="AlphaFoldDB" id="A0A1H8MWI1"/>
<evidence type="ECO:0008006" key="5">
    <source>
        <dbReference type="Google" id="ProtNLM"/>
    </source>
</evidence>
<dbReference type="Proteomes" id="UP000183063">
    <property type="component" value="Unassembled WGS sequence"/>
</dbReference>
<reference evidence="3" key="2">
    <citation type="submission" date="2016-10" db="EMBL/GenBank/DDBJ databases">
        <authorList>
            <person name="Wibberg D."/>
        </authorList>
    </citation>
    <scope>NUCLEOTIDE SEQUENCE [LARGE SCALE GENOMIC DNA]</scope>
</reference>
<evidence type="ECO:0000313" key="1">
    <source>
        <dbReference type="EMBL" id="SEI09270.1"/>
    </source>
</evidence>
<evidence type="ECO:0000313" key="3">
    <source>
        <dbReference type="Proteomes" id="UP000183063"/>
    </source>
</evidence>
<dbReference type="EMBL" id="FNXB01000027">
    <property type="protein sequence ID" value="SEI09270.1"/>
    <property type="molecule type" value="Genomic_DNA"/>
</dbReference>
<accession>A0A1H8MWI1</accession>
<sequence length="113" mass="12555">MSAFEKREKAMEEMYFLDSEMAFKVQSRRDRLLAQWVVALVGATDFEAYVAEIIDVRMSAAGNEGVVAKILADVRSAGKVLGEKELRARMETLMADAAEAVVRRPDRSPTSQA</sequence>
<evidence type="ECO:0000313" key="4">
    <source>
        <dbReference type="Proteomes" id="UP000198939"/>
    </source>
</evidence>
<dbReference type="OrthoDB" id="9810387at2"/>